<dbReference type="PANTHER" id="PTHR34385:SF1">
    <property type="entry name" value="PEPTIDOGLYCAN L-ALANYL-D-GLUTAMATE ENDOPEPTIDASE CWLK"/>
    <property type="match status" value="1"/>
</dbReference>
<dbReference type="InterPro" id="IPR058193">
    <property type="entry name" value="VanY/YodJ_core_dom"/>
</dbReference>
<sequence length="396" mass="45705">MKRRKRVKRKVKIAAVIVLLICIAVSLIIINRTRIQLAFKGYDRDERNIIMTLSAQEIDEYVSFASDIDISKWNRMKNNKHYLDYELYAENGADKKEAVAYVDQFYADYYQALRSQGFDQPTLRTLMKKTSLADFKTIKDKKLTWKQIQPYIYINGRILEDVPDYLKSGLKPLEAVMRISYASINSSAPITIQRSYSLDDPKHLLLMIKRGFYVPKTYLPENLTAVQIPVAHNDGNNLMRKDAADALESMYKDAKKQGLILAINSAYRPYNEQQQVYDEYMVTYGVETAVKLVAEPGCSEHQLGLSVDLTSQSVMDGTYAVFGDTPEYQWVVKNAHKYGFIIRYPENKTNITGTANEPWHFRYVGTEAATEMYRKNLCLEEYTLQHGFSYPVSIKR</sequence>
<keyword evidence="3" id="KW-0645">Protease</keyword>
<comment type="caution">
    <text evidence="3">The sequence shown here is derived from an EMBL/GenBank/DDBJ whole genome shotgun (WGS) entry which is preliminary data.</text>
</comment>
<dbReference type="RefSeq" id="WP_044903457.1">
    <property type="nucleotide sequence ID" value="NZ_JQIF01000005.1"/>
</dbReference>
<dbReference type="PANTHER" id="PTHR34385">
    <property type="entry name" value="D-ALANYL-D-ALANINE CARBOXYPEPTIDASE"/>
    <property type="match status" value="1"/>
</dbReference>
<feature type="transmembrane region" description="Helical" evidence="1">
    <location>
        <begin position="12"/>
        <end position="30"/>
    </location>
</feature>
<dbReference type="SUPFAM" id="SSF55166">
    <property type="entry name" value="Hedgehog/DD-peptidase"/>
    <property type="match status" value="1"/>
</dbReference>
<name>A0A099ID91_CLOIN</name>
<keyword evidence="1" id="KW-1133">Transmembrane helix</keyword>
<dbReference type="CDD" id="cd14852">
    <property type="entry name" value="LD-carboxypeptidase"/>
    <property type="match status" value="1"/>
</dbReference>
<keyword evidence="3" id="KW-0378">Hydrolase</keyword>
<feature type="domain" description="D-alanyl-D-alanine carboxypeptidase-like core" evidence="2">
    <location>
        <begin position="237"/>
        <end position="365"/>
    </location>
</feature>
<dbReference type="Proteomes" id="UP000030008">
    <property type="component" value="Unassembled WGS sequence"/>
</dbReference>
<protein>
    <submittedName>
        <fullName evidence="3">D-Ala-D-Ala carboxypeptidase</fullName>
    </submittedName>
</protein>
<dbReference type="AlphaFoldDB" id="A0A099ID91"/>
<dbReference type="GO" id="GO:0006508">
    <property type="term" value="P:proteolysis"/>
    <property type="evidence" value="ECO:0007669"/>
    <property type="project" value="InterPro"/>
</dbReference>
<dbReference type="Gene3D" id="3.30.1380.10">
    <property type="match status" value="1"/>
</dbReference>
<evidence type="ECO:0000259" key="2">
    <source>
        <dbReference type="Pfam" id="PF02557"/>
    </source>
</evidence>
<evidence type="ECO:0000313" key="4">
    <source>
        <dbReference type="Proteomes" id="UP000030008"/>
    </source>
</evidence>
<dbReference type="GO" id="GO:0004180">
    <property type="term" value="F:carboxypeptidase activity"/>
    <property type="evidence" value="ECO:0007669"/>
    <property type="project" value="UniProtKB-KW"/>
</dbReference>
<evidence type="ECO:0000313" key="3">
    <source>
        <dbReference type="EMBL" id="KGJ54898.1"/>
    </source>
</evidence>
<keyword evidence="1" id="KW-0812">Transmembrane</keyword>
<dbReference type="InterPro" id="IPR003709">
    <property type="entry name" value="VanY-like_core_dom"/>
</dbReference>
<proteinExistence type="predicted"/>
<accession>A0A099ID91</accession>
<dbReference type="Pfam" id="PF02557">
    <property type="entry name" value="VanY"/>
    <property type="match status" value="1"/>
</dbReference>
<dbReference type="InterPro" id="IPR009045">
    <property type="entry name" value="Zn_M74/Hedgehog-like"/>
</dbReference>
<gene>
    <name evidence="3" type="ORF">CIAN88_01070</name>
</gene>
<keyword evidence="3" id="KW-0121">Carboxypeptidase</keyword>
<dbReference type="EMBL" id="JQIF01000005">
    <property type="protein sequence ID" value="KGJ54898.1"/>
    <property type="molecule type" value="Genomic_DNA"/>
</dbReference>
<organism evidence="3 4">
    <name type="scientific">Clostridium innocuum</name>
    <dbReference type="NCBI Taxonomy" id="1522"/>
    <lineage>
        <taxon>Bacteria</taxon>
        <taxon>Bacillati</taxon>
        <taxon>Bacillota</taxon>
        <taxon>Clostridia</taxon>
        <taxon>Eubacteriales</taxon>
        <taxon>Clostridiaceae</taxon>
        <taxon>Clostridium</taxon>
    </lineage>
</organism>
<evidence type="ECO:0000256" key="1">
    <source>
        <dbReference type="SAM" id="Phobius"/>
    </source>
</evidence>
<reference evidence="3 4" key="1">
    <citation type="submission" date="2014-08" db="EMBL/GenBank/DDBJ databases">
        <title>Clostridium innocuum, an unnegligible vancomycin-resistant pathogen causing extra-intestinal infections.</title>
        <authorList>
            <person name="Feng Y."/>
            <person name="Chiu C.-H."/>
        </authorList>
    </citation>
    <scope>NUCLEOTIDE SEQUENCE [LARGE SCALE GENOMIC DNA]</scope>
    <source>
        <strain evidence="3 4">AN88</strain>
    </source>
</reference>
<dbReference type="InterPro" id="IPR052179">
    <property type="entry name" value="DD-CPase-like"/>
</dbReference>
<keyword evidence="1" id="KW-0472">Membrane</keyword>